<evidence type="ECO:0000313" key="1">
    <source>
        <dbReference type="EMBL" id="GMF13302.1"/>
    </source>
</evidence>
<reference evidence="1" key="1">
    <citation type="submission" date="2023-04" db="EMBL/GenBank/DDBJ databases">
        <title>Phytophthora lilii NBRC 32176.</title>
        <authorList>
            <person name="Ichikawa N."/>
            <person name="Sato H."/>
            <person name="Tonouchi N."/>
        </authorList>
    </citation>
    <scope>NUCLEOTIDE SEQUENCE</scope>
    <source>
        <strain evidence="1">NBRC 32176</strain>
    </source>
</reference>
<organism evidence="1 2">
    <name type="scientific">Phytophthora lilii</name>
    <dbReference type="NCBI Taxonomy" id="2077276"/>
    <lineage>
        <taxon>Eukaryota</taxon>
        <taxon>Sar</taxon>
        <taxon>Stramenopiles</taxon>
        <taxon>Oomycota</taxon>
        <taxon>Peronosporomycetes</taxon>
        <taxon>Peronosporales</taxon>
        <taxon>Peronosporaceae</taxon>
        <taxon>Phytophthora</taxon>
    </lineage>
</organism>
<protein>
    <submittedName>
        <fullName evidence="1">Unnamed protein product</fullName>
    </submittedName>
</protein>
<proteinExistence type="predicted"/>
<sequence length="112" mass="11528">MIAGSRNSRQNCLKKVLSSLTSGSNITPGFVPAILKTSFAKWLGRTDIPAGSIDIEFRPTGKCGEDNPPAGICFARDGDGGSSPAIRKNMVSRGSVEALGTVTVDGGAAAKF</sequence>
<evidence type="ECO:0000313" key="2">
    <source>
        <dbReference type="Proteomes" id="UP001165083"/>
    </source>
</evidence>
<dbReference type="EMBL" id="BSXW01000152">
    <property type="protein sequence ID" value="GMF13302.1"/>
    <property type="molecule type" value="Genomic_DNA"/>
</dbReference>
<dbReference type="Proteomes" id="UP001165083">
    <property type="component" value="Unassembled WGS sequence"/>
</dbReference>
<comment type="caution">
    <text evidence="1">The sequence shown here is derived from an EMBL/GenBank/DDBJ whole genome shotgun (WGS) entry which is preliminary data.</text>
</comment>
<accession>A0A9W6THS1</accession>
<keyword evidence="2" id="KW-1185">Reference proteome</keyword>
<gene>
    <name evidence="1" type="ORF">Plil01_000378900</name>
</gene>
<dbReference type="AlphaFoldDB" id="A0A9W6THS1"/>
<name>A0A9W6THS1_9STRA</name>